<dbReference type="SMART" id="SM00567">
    <property type="entry name" value="EZ_HEAT"/>
    <property type="match status" value="3"/>
</dbReference>
<protein>
    <recommendedName>
        <fullName evidence="4">HEAT repeat domain-containing protein</fullName>
    </recommendedName>
</protein>
<name>A0A367ZUR9_9BACT</name>
<evidence type="ECO:0000313" key="3">
    <source>
        <dbReference type="Proteomes" id="UP000252355"/>
    </source>
</evidence>
<dbReference type="Gene3D" id="1.25.10.10">
    <property type="entry name" value="Leucine-rich Repeat Variant"/>
    <property type="match status" value="3"/>
</dbReference>
<organism evidence="2 3">
    <name type="scientific">Candidatus Ozemobacter sibiricus</name>
    <dbReference type="NCBI Taxonomy" id="2268124"/>
    <lineage>
        <taxon>Bacteria</taxon>
        <taxon>Candidatus Ozemobacteria</taxon>
        <taxon>Candidatus Ozemobacterales</taxon>
        <taxon>Candidatus Ozemobacteraceae</taxon>
        <taxon>Candidatus Ozemobacter</taxon>
    </lineage>
</organism>
<dbReference type="PANTHER" id="PTHR12697:SF5">
    <property type="entry name" value="DEOXYHYPUSINE HYDROXYLASE"/>
    <property type="match status" value="1"/>
</dbReference>
<accession>A0A367ZUR9</accession>
<dbReference type="GO" id="GO:0016491">
    <property type="term" value="F:oxidoreductase activity"/>
    <property type="evidence" value="ECO:0007669"/>
    <property type="project" value="TreeGrafter"/>
</dbReference>
<comment type="caution">
    <text evidence="2">The sequence shown here is derived from an EMBL/GenBank/DDBJ whole genome shotgun (WGS) entry which is preliminary data.</text>
</comment>
<proteinExistence type="predicted"/>
<dbReference type="Pfam" id="PF13646">
    <property type="entry name" value="HEAT_2"/>
    <property type="match status" value="1"/>
</dbReference>
<dbReference type="PANTHER" id="PTHR12697">
    <property type="entry name" value="PBS LYASE HEAT-LIKE PROTEIN"/>
    <property type="match status" value="1"/>
</dbReference>
<dbReference type="Proteomes" id="UP000252355">
    <property type="component" value="Unassembled WGS sequence"/>
</dbReference>
<feature type="region of interest" description="Disordered" evidence="1">
    <location>
        <begin position="311"/>
        <end position="332"/>
    </location>
</feature>
<dbReference type="InterPro" id="IPR004155">
    <property type="entry name" value="PBS_lyase_HEAT"/>
</dbReference>
<dbReference type="InterPro" id="IPR011989">
    <property type="entry name" value="ARM-like"/>
</dbReference>
<evidence type="ECO:0008006" key="4">
    <source>
        <dbReference type="Google" id="ProtNLM"/>
    </source>
</evidence>
<dbReference type="InterPro" id="IPR016024">
    <property type="entry name" value="ARM-type_fold"/>
</dbReference>
<dbReference type="EMBL" id="QOQW01000003">
    <property type="protein sequence ID" value="RCK81112.1"/>
    <property type="molecule type" value="Genomic_DNA"/>
</dbReference>
<dbReference type="SUPFAM" id="SSF48371">
    <property type="entry name" value="ARM repeat"/>
    <property type="match status" value="1"/>
</dbReference>
<dbReference type="AlphaFoldDB" id="A0A367ZUR9"/>
<reference evidence="2 3" key="1">
    <citation type="submission" date="2018-05" db="EMBL/GenBank/DDBJ databases">
        <title>A metagenomic window into the 2 km-deep terrestrial subsurface aquifer revealed taxonomically and functionally diverse microbial community comprising novel uncultured bacterial lineages.</title>
        <authorList>
            <person name="Kadnikov V.V."/>
            <person name="Mardanov A.V."/>
            <person name="Beletsky A.V."/>
            <person name="Banks D."/>
            <person name="Pimenov N.V."/>
            <person name="Frank Y.A."/>
            <person name="Karnachuk O.V."/>
            <person name="Ravin N.V."/>
        </authorList>
    </citation>
    <scope>NUCLEOTIDE SEQUENCE [LARGE SCALE GENOMIC DNA]</scope>
    <source>
        <strain evidence="2">BY5</strain>
    </source>
</reference>
<evidence type="ECO:0000256" key="1">
    <source>
        <dbReference type="SAM" id="MobiDB-lite"/>
    </source>
</evidence>
<gene>
    <name evidence="2" type="ORF">OZSIB_2489</name>
</gene>
<evidence type="ECO:0000313" key="2">
    <source>
        <dbReference type="EMBL" id="RCK81112.1"/>
    </source>
</evidence>
<sequence>MELNLKRLLKDLANPDDDLRALSAMTLIKIELPDRKTRDEVIGLLMKATKDKNVAVRFFARKAIDKLRQANLSEEGLAPRLTPDKGLDSEFYEERVAAVMQIARENRSEFKERLIAMLKTERHDFVKATLISALKLFLTKEEAGLLSPFLTDPDSRVRSNTIEALERLKADDAIPSLFASLQDPDNRIRAVAAKALQSFGEEKVFAELKKMLRSNEDWLKGSAIYALSHINAGEAITLLIDAAKAPASPQETRVKAIIALANYQDTTSYGFLRFLASTGEEPYKATAARALKLYEEKFGSAPPTTTLVVTPAEEAPSKSEPTPGGKAPPSQDLASTVSQFFRKGKEEAIGLSQKAAISFVVGDIQKEQVELQKEAGRVVFEMYQAGDLQIPELLTISHEILRMNYFIQKYTEEEEKEKPAKPEGFFAQLKSLFTKSEPKNPKAQQAERFTQKREELFQKLGSAAFRKFAAKELTSSALEGYYTSYIKLEEKLQKEKQRLS</sequence>